<evidence type="ECO:0000256" key="7">
    <source>
        <dbReference type="RuleBase" id="RU361270"/>
    </source>
</evidence>
<evidence type="ECO:0000313" key="9">
    <source>
        <dbReference type="EMBL" id="GAA3695904.1"/>
    </source>
</evidence>
<dbReference type="RefSeq" id="WP_344811136.1">
    <property type="nucleotide sequence ID" value="NZ_BAAAYX010000002.1"/>
</dbReference>
<dbReference type="InterPro" id="IPR036817">
    <property type="entry name" value="Transthyretin/HIU_hydrolase_sf"/>
</dbReference>
<name>A0ABP7CTF9_9ACTN</name>
<dbReference type="EC" id="3.5.2.17" evidence="7"/>
<evidence type="ECO:0000256" key="2">
    <source>
        <dbReference type="ARBA" id="ARBA00002704"/>
    </source>
</evidence>
<evidence type="ECO:0000256" key="6">
    <source>
        <dbReference type="ARBA" id="ARBA00022801"/>
    </source>
</evidence>
<dbReference type="PANTHER" id="PTHR10395">
    <property type="entry name" value="URICASE AND TRANSTHYRETIN-RELATED"/>
    <property type="match status" value="1"/>
</dbReference>
<dbReference type="SUPFAM" id="SSF49472">
    <property type="entry name" value="Transthyretin (synonym: prealbumin)"/>
    <property type="match status" value="1"/>
</dbReference>
<keyword evidence="6 7" id="KW-0378">Hydrolase</keyword>
<organism evidence="9 10">
    <name type="scientific">Microlunatus aurantiacus</name>
    <dbReference type="NCBI Taxonomy" id="446786"/>
    <lineage>
        <taxon>Bacteria</taxon>
        <taxon>Bacillati</taxon>
        <taxon>Actinomycetota</taxon>
        <taxon>Actinomycetes</taxon>
        <taxon>Propionibacteriales</taxon>
        <taxon>Propionibacteriaceae</taxon>
        <taxon>Microlunatus</taxon>
    </lineage>
</organism>
<evidence type="ECO:0000256" key="1">
    <source>
        <dbReference type="ARBA" id="ARBA00001043"/>
    </source>
</evidence>
<dbReference type="EMBL" id="BAAAYX010000002">
    <property type="protein sequence ID" value="GAA3695904.1"/>
    <property type="molecule type" value="Genomic_DNA"/>
</dbReference>
<comment type="function">
    <text evidence="2">Catalyzes the hydrolysis of 5-hydroxyisourate (HIU) to 2-oxo-4-hydroxy-4-carboxy-5-ureidoimidazoline (OHCU).</text>
</comment>
<evidence type="ECO:0000256" key="5">
    <source>
        <dbReference type="ARBA" id="ARBA00022631"/>
    </source>
</evidence>
<dbReference type="PRINTS" id="PR00189">
    <property type="entry name" value="TRNSTHYRETIN"/>
</dbReference>
<reference evidence="10" key="1">
    <citation type="journal article" date="2019" name="Int. J. Syst. Evol. Microbiol.">
        <title>The Global Catalogue of Microorganisms (GCM) 10K type strain sequencing project: providing services to taxonomists for standard genome sequencing and annotation.</title>
        <authorList>
            <consortium name="The Broad Institute Genomics Platform"/>
            <consortium name="The Broad Institute Genome Sequencing Center for Infectious Disease"/>
            <person name="Wu L."/>
            <person name="Ma J."/>
        </authorList>
    </citation>
    <scope>NUCLEOTIDE SEQUENCE [LARGE SCALE GENOMIC DNA]</scope>
    <source>
        <strain evidence="10">JCM 16548</strain>
    </source>
</reference>
<dbReference type="PROSITE" id="PS00768">
    <property type="entry name" value="TRANSTHYRETIN_1"/>
    <property type="match status" value="1"/>
</dbReference>
<evidence type="ECO:0000313" key="10">
    <source>
        <dbReference type="Proteomes" id="UP001500051"/>
    </source>
</evidence>
<protein>
    <recommendedName>
        <fullName evidence="7">5-hydroxyisourate hydrolase</fullName>
        <shortName evidence="7">HIU hydrolase</shortName>
        <shortName evidence="7">HIUHase</shortName>
        <ecNumber evidence="7">3.5.2.17</ecNumber>
    </recommendedName>
</protein>
<keyword evidence="5 7" id="KW-0659">Purine metabolism</keyword>
<dbReference type="Pfam" id="PF00576">
    <property type="entry name" value="Transthyretin"/>
    <property type="match status" value="1"/>
</dbReference>
<dbReference type="InterPro" id="IPR014306">
    <property type="entry name" value="Hydroxyisourate_hydrolase"/>
</dbReference>
<sequence>MSYVTAHVLDATAGTPAAGVTITLLDGDAAIATATTNGDGRVPELGPELLEAGDYRIEFGTGTYFAGRGQATFYPRVVIDFTVVAGQAHYHVPLLLSPFAYSTYRGS</sequence>
<evidence type="ECO:0000256" key="4">
    <source>
        <dbReference type="ARBA" id="ARBA00011881"/>
    </source>
</evidence>
<dbReference type="InterPro" id="IPR023416">
    <property type="entry name" value="Transthyretin/HIU_hydrolase_d"/>
</dbReference>
<evidence type="ECO:0000259" key="8">
    <source>
        <dbReference type="Pfam" id="PF00576"/>
    </source>
</evidence>
<dbReference type="CDD" id="cd05822">
    <property type="entry name" value="TLP_HIUase"/>
    <property type="match status" value="1"/>
</dbReference>
<comment type="similarity">
    <text evidence="3 7">Belongs to the transthyretin family. 5-hydroxyisourate hydrolase subfamily.</text>
</comment>
<dbReference type="GO" id="GO:0016787">
    <property type="term" value="F:hydrolase activity"/>
    <property type="evidence" value="ECO:0007669"/>
    <property type="project" value="UniProtKB-KW"/>
</dbReference>
<accession>A0ABP7CTF9</accession>
<comment type="subunit">
    <text evidence="4 7">Homotetramer.</text>
</comment>
<dbReference type="InterPro" id="IPR000895">
    <property type="entry name" value="Transthyretin/HIU_hydrolase"/>
</dbReference>
<dbReference type="NCBIfam" id="TIGR02962">
    <property type="entry name" value="hdxy_isourate"/>
    <property type="match status" value="1"/>
</dbReference>
<feature type="domain" description="Transthyretin/hydroxyisourate hydrolase" evidence="8">
    <location>
        <begin position="4"/>
        <end position="106"/>
    </location>
</feature>
<comment type="caution">
    <text evidence="9">The sequence shown here is derived from an EMBL/GenBank/DDBJ whole genome shotgun (WGS) entry which is preliminary data.</text>
</comment>
<proteinExistence type="inferred from homology"/>
<keyword evidence="10" id="KW-1185">Reference proteome</keyword>
<dbReference type="Proteomes" id="UP001500051">
    <property type="component" value="Unassembled WGS sequence"/>
</dbReference>
<gene>
    <name evidence="9" type="primary">uraH</name>
    <name evidence="9" type="ORF">GCM10022204_09710</name>
</gene>
<dbReference type="Gene3D" id="2.60.40.180">
    <property type="entry name" value="Transthyretin/hydroxyisourate hydrolase domain"/>
    <property type="match status" value="1"/>
</dbReference>
<evidence type="ECO:0000256" key="3">
    <source>
        <dbReference type="ARBA" id="ARBA00009850"/>
    </source>
</evidence>
<dbReference type="InterPro" id="IPR023418">
    <property type="entry name" value="Thyroxine_BS"/>
</dbReference>
<comment type="catalytic activity">
    <reaction evidence="1 7">
        <text>5-hydroxyisourate + H2O = 5-hydroxy-2-oxo-4-ureido-2,5-dihydro-1H-imidazole-5-carboxylate + H(+)</text>
        <dbReference type="Rhea" id="RHEA:23736"/>
        <dbReference type="ChEBI" id="CHEBI:15377"/>
        <dbReference type="ChEBI" id="CHEBI:15378"/>
        <dbReference type="ChEBI" id="CHEBI:18072"/>
        <dbReference type="ChEBI" id="CHEBI:58639"/>
        <dbReference type="EC" id="3.5.2.17"/>
    </reaction>
</comment>
<dbReference type="PANTHER" id="PTHR10395:SF7">
    <property type="entry name" value="5-HYDROXYISOURATE HYDROLASE"/>
    <property type="match status" value="1"/>
</dbReference>